<dbReference type="AlphaFoldDB" id="A0A1C1A4H5"/>
<accession>A0A1C1A4H5</accession>
<feature type="transmembrane region" description="Helical" evidence="6">
    <location>
        <begin position="159"/>
        <end position="178"/>
    </location>
</feature>
<feature type="transmembrane region" description="Helical" evidence="6">
    <location>
        <begin position="55"/>
        <end position="79"/>
    </location>
</feature>
<feature type="transmembrane region" description="Helical" evidence="6">
    <location>
        <begin position="456"/>
        <end position="476"/>
    </location>
</feature>
<comment type="subcellular location">
    <subcellularLocation>
        <location evidence="1">Cell membrane</location>
        <topology evidence="1">Multi-pass membrane protein</topology>
    </subcellularLocation>
</comment>
<dbReference type="GO" id="GO:0005886">
    <property type="term" value="C:plasma membrane"/>
    <property type="evidence" value="ECO:0007669"/>
    <property type="project" value="UniProtKB-SubCell"/>
</dbReference>
<name>A0A1C1A4H5_9BACL</name>
<sequence length="494" mass="54640">MPKSRLKLTDTQRFLLRNVSIIVLGLFINQMLQTVGSIVLARALHDPVQFGQVNLLLQIFGLASLFLNIGFTSSLIYTFSRKPEEAIQSKFRVALTGSTVFGIFFGLLFAILAPVLARYYHLPELKGALILSSFMLVFNSIVNVGVSSFAGNRDFGTQAFFMVITTALATAGTVLGVVWPVGKLNHLENISLWMGVGAMLTALFVCWKVERVHKPQWFGRLPVLEIRSMLAYGLPSWAGNIAKAFQQPFLIMMVGSSSVIAVGYLANGFRITGFIGIITWAFMIVTLPFVAESSQDVEESRHRGTSCIRYNNILLYPLTALICLFPNQINGFLFGSSYSTGDSATYIRLMALGVLFSSVGRLGGSILAGIGKTRANFWVMIVAAIFVIAIVPFIAAKNPVWAVLIYTGGWAVSAVTMIVLFYIEKFTLDWWKAYGQPLLPSIWMIVIMEAGRFTKAWYPVFLCAGLLCLLIMTVFIEKSPKNRDSYHPQTSTMN</sequence>
<feature type="transmembrane region" description="Helical" evidence="6">
    <location>
        <begin position="346"/>
        <end position="370"/>
    </location>
</feature>
<keyword evidence="5 6" id="KW-0472">Membrane</keyword>
<proteinExistence type="predicted"/>
<gene>
    <name evidence="7" type="ORF">A8709_15435</name>
</gene>
<dbReference type="EMBL" id="LYPC01000014">
    <property type="protein sequence ID" value="OCT15467.1"/>
    <property type="molecule type" value="Genomic_DNA"/>
</dbReference>
<keyword evidence="3 6" id="KW-0812">Transmembrane</keyword>
<evidence type="ECO:0000256" key="3">
    <source>
        <dbReference type="ARBA" id="ARBA00022692"/>
    </source>
</evidence>
<feature type="transmembrane region" description="Helical" evidence="6">
    <location>
        <begin position="249"/>
        <end position="266"/>
    </location>
</feature>
<keyword evidence="4 6" id="KW-1133">Transmembrane helix</keyword>
<dbReference type="OrthoDB" id="2506652at2"/>
<dbReference type="Pfam" id="PF13440">
    <property type="entry name" value="Polysacc_synt_3"/>
    <property type="match status" value="1"/>
</dbReference>
<evidence type="ECO:0000256" key="1">
    <source>
        <dbReference type="ARBA" id="ARBA00004651"/>
    </source>
</evidence>
<feature type="transmembrane region" description="Helical" evidence="6">
    <location>
        <begin position="272"/>
        <end position="292"/>
    </location>
</feature>
<evidence type="ECO:0000313" key="8">
    <source>
        <dbReference type="Proteomes" id="UP000093309"/>
    </source>
</evidence>
<evidence type="ECO:0000256" key="2">
    <source>
        <dbReference type="ARBA" id="ARBA00022475"/>
    </source>
</evidence>
<feature type="transmembrane region" description="Helical" evidence="6">
    <location>
        <begin position="313"/>
        <end position="334"/>
    </location>
</feature>
<reference evidence="8" key="1">
    <citation type="submission" date="2016-05" db="EMBL/GenBank/DDBJ databases">
        <title>Paenibacillus oryzae. sp. nov., isolated from the rice root.</title>
        <authorList>
            <person name="Zhang J."/>
            <person name="Zhang X."/>
        </authorList>
    </citation>
    <scope>NUCLEOTIDE SEQUENCE [LARGE SCALE GENOMIC DNA]</scope>
    <source>
        <strain evidence="8">KCTC13222</strain>
    </source>
</reference>
<feature type="transmembrane region" description="Helical" evidence="6">
    <location>
        <begin position="190"/>
        <end position="207"/>
    </location>
</feature>
<dbReference type="Proteomes" id="UP000093309">
    <property type="component" value="Unassembled WGS sequence"/>
</dbReference>
<dbReference type="PANTHER" id="PTHR30250:SF11">
    <property type="entry name" value="O-ANTIGEN TRANSPORTER-RELATED"/>
    <property type="match status" value="1"/>
</dbReference>
<organism evidence="7 8">
    <name type="scientific">Paenibacillus pectinilyticus</name>
    <dbReference type="NCBI Taxonomy" id="512399"/>
    <lineage>
        <taxon>Bacteria</taxon>
        <taxon>Bacillati</taxon>
        <taxon>Bacillota</taxon>
        <taxon>Bacilli</taxon>
        <taxon>Bacillales</taxon>
        <taxon>Paenibacillaceae</taxon>
        <taxon>Paenibacillus</taxon>
    </lineage>
</organism>
<feature type="transmembrane region" description="Helical" evidence="6">
    <location>
        <begin position="128"/>
        <end position="147"/>
    </location>
</feature>
<evidence type="ECO:0000313" key="7">
    <source>
        <dbReference type="EMBL" id="OCT15467.1"/>
    </source>
</evidence>
<feature type="transmembrane region" description="Helical" evidence="6">
    <location>
        <begin position="21"/>
        <end position="43"/>
    </location>
</feature>
<evidence type="ECO:0000256" key="5">
    <source>
        <dbReference type="ARBA" id="ARBA00023136"/>
    </source>
</evidence>
<evidence type="ECO:0000256" key="6">
    <source>
        <dbReference type="SAM" id="Phobius"/>
    </source>
</evidence>
<protein>
    <submittedName>
        <fullName evidence="7">Uncharacterized protein</fullName>
    </submittedName>
</protein>
<feature type="transmembrane region" description="Helical" evidence="6">
    <location>
        <begin position="91"/>
        <end position="116"/>
    </location>
</feature>
<comment type="caution">
    <text evidence="7">The sequence shown here is derived from an EMBL/GenBank/DDBJ whole genome shotgun (WGS) entry which is preliminary data.</text>
</comment>
<dbReference type="InterPro" id="IPR050833">
    <property type="entry name" value="Poly_Biosynth_Transport"/>
</dbReference>
<dbReference type="STRING" id="512399.A8709_15435"/>
<feature type="transmembrane region" description="Helical" evidence="6">
    <location>
        <begin position="377"/>
        <end position="395"/>
    </location>
</feature>
<dbReference type="RefSeq" id="WP_065852377.1">
    <property type="nucleotide sequence ID" value="NZ_LYPC01000014.1"/>
</dbReference>
<keyword evidence="2" id="KW-1003">Cell membrane</keyword>
<feature type="transmembrane region" description="Helical" evidence="6">
    <location>
        <begin position="401"/>
        <end position="423"/>
    </location>
</feature>
<keyword evidence="8" id="KW-1185">Reference proteome</keyword>
<dbReference type="PANTHER" id="PTHR30250">
    <property type="entry name" value="PST FAMILY PREDICTED COLANIC ACID TRANSPORTER"/>
    <property type="match status" value="1"/>
</dbReference>
<evidence type="ECO:0000256" key="4">
    <source>
        <dbReference type="ARBA" id="ARBA00022989"/>
    </source>
</evidence>